<comment type="caution">
    <text evidence="15">The sequence shown here is derived from an EMBL/GenBank/DDBJ whole genome shotgun (WGS) entry which is preliminary data.</text>
</comment>
<evidence type="ECO:0000256" key="12">
    <source>
        <dbReference type="ARBA" id="ARBA00023251"/>
    </source>
</evidence>
<dbReference type="InterPro" id="IPR036866">
    <property type="entry name" value="RibonucZ/Hydroxyglut_hydro"/>
</dbReference>
<dbReference type="SUPFAM" id="SSF56281">
    <property type="entry name" value="Metallo-hydrolase/oxidoreductase"/>
    <property type="match status" value="1"/>
</dbReference>
<dbReference type="InterPro" id="IPR001279">
    <property type="entry name" value="Metallo-B-lactamas"/>
</dbReference>
<evidence type="ECO:0000256" key="8">
    <source>
        <dbReference type="ARBA" id="ARBA00022729"/>
    </source>
</evidence>
<evidence type="ECO:0000259" key="14">
    <source>
        <dbReference type="SMART" id="SM00849"/>
    </source>
</evidence>
<dbReference type="InterPro" id="IPR050855">
    <property type="entry name" value="NDM-1-like"/>
</dbReference>
<evidence type="ECO:0000256" key="2">
    <source>
        <dbReference type="ARBA" id="ARBA00001947"/>
    </source>
</evidence>
<name>A0ABQ5V6N3_9PROT</name>
<comment type="similarity">
    <text evidence="4">Belongs to the metallo-beta-lactamase superfamily. Class-B beta-lactamase family.</text>
</comment>
<evidence type="ECO:0000313" key="15">
    <source>
        <dbReference type="EMBL" id="GLQ22737.1"/>
    </source>
</evidence>
<proteinExistence type="inferred from homology"/>
<keyword evidence="8 13" id="KW-0732">Signal</keyword>
<dbReference type="SMART" id="SM00849">
    <property type="entry name" value="Lactamase_B"/>
    <property type="match status" value="1"/>
</dbReference>
<evidence type="ECO:0000256" key="3">
    <source>
        <dbReference type="ARBA" id="ARBA00004418"/>
    </source>
</evidence>
<feature type="signal peptide" evidence="13">
    <location>
        <begin position="1"/>
        <end position="35"/>
    </location>
</feature>
<reference evidence="15" key="1">
    <citation type="journal article" date="2014" name="Int. J. Syst. Evol. Microbiol.">
        <title>Complete genome of a new Firmicutes species belonging to the dominant human colonic microbiota ('Ruminococcus bicirculans') reveals two chromosomes and a selective capacity to utilize plant glucans.</title>
        <authorList>
            <consortium name="NISC Comparative Sequencing Program"/>
            <person name="Wegmann U."/>
            <person name="Louis P."/>
            <person name="Goesmann A."/>
            <person name="Henrissat B."/>
            <person name="Duncan S.H."/>
            <person name="Flint H.J."/>
        </authorList>
    </citation>
    <scope>NUCLEOTIDE SEQUENCE</scope>
    <source>
        <strain evidence="15">NBRC 108219</strain>
    </source>
</reference>
<comment type="subcellular location">
    <subcellularLocation>
        <location evidence="3">Periplasm</location>
    </subcellularLocation>
</comment>
<evidence type="ECO:0000256" key="13">
    <source>
        <dbReference type="SAM" id="SignalP"/>
    </source>
</evidence>
<protein>
    <recommendedName>
        <fullName evidence="6">beta-lactamase</fullName>
        <ecNumber evidence="6">3.5.2.6</ecNumber>
    </recommendedName>
</protein>
<feature type="chain" id="PRO_5045831040" description="beta-lactamase" evidence="13">
    <location>
        <begin position="36"/>
        <end position="285"/>
    </location>
</feature>
<gene>
    <name evidence="15" type="primary">bla</name>
    <name evidence="15" type="ORF">GCM10007853_06110</name>
</gene>
<dbReference type="PANTHER" id="PTHR42951:SF4">
    <property type="entry name" value="ACYL-COENZYME A THIOESTERASE MBLAC2"/>
    <property type="match status" value="1"/>
</dbReference>
<keyword evidence="11" id="KW-0862">Zinc</keyword>
<keyword evidence="7" id="KW-0479">Metal-binding</keyword>
<dbReference type="EMBL" id="BSNK01000001">
    <property type="protein sequence ID" value="GLQ22737.1"/>
    <property type="molecule type" value="Genomic_DNA"/>
</dbReference>
<organism evidence="15 16">
    <name type="scientific">Algimonas ampicilliniresistens</name>
    <dbReference type="NCBI Taxonomy" id="1298735"/>
    <lineage>
        <taxon>Bacteria</taxon>
        <taxon>Pseudomonadati</taxon>
        <taxon>Pseudomonadota</taxon>
        <taxon>Alphaproteobacteria</taxon>
        <taxon>Maricaulales</taxon>
        <taxon>Robiginitomaculaceae</taxon>
        <taxon>Algimonas</taxon>
    </lineage>
</organism>
<evidence type="ECO:0000256" key="4">
    <source>
        <dbReference type="ARBA" id="ARBA00005250"/>
    </source>
</evidence>
<feature type="domain" description="Metallo-beta-lactamase" evidence="14">
    <location>
        <begin position="91"/>
        <end position="263"/>
    </location>
</feature>
<dbReference type="Gene3D" id="3.60.15.10">
    <property type="entry name" value="Ribonuclease Z/Hydroxyacylglutathione hydrolase-like"/>
    <property type="match status" value="1"/>
</dbReference>
<dbReference type="Proteomes" id="UP001161391">
    <property type="component" value="Unassembled WGS sequence"/>
</dbReference>
<dbReference type="PANTHER" id="PTHR42951">
    <property type="entry name" value="METALLO-BETA-LACTAMASE DOMAIN-CONTAINING"/>
    <property type="match status" value="1"/>
</dbReference>
<dbReference type="InterPro" id="IPR058199">
    <property type="entry name" value="BlaB//VIM/IMP-1"/>
</dbReference>
<comment type="cofactor">
    <cofactor evidence="2">
        <name>Zn(2+)</name>
        <dbReference type="ChEBI" id="CHEBI:29105"/>
    </cofactor>
</comment>
<keyword evidence="12" id="KW-0046">Antibiotic resistance</keyword>
<evidence type="ECO:0000256" key="5">
    <source>
        <dbReference type="ARBA" id="ARBA00011245"/>
    </source>
</evidence>
<sequence>MQMHLIKLSSIQRRPINSGVSYVKRLLILSTALLAACGTEPVATVTEAPATVEDTFLTQLRADYPVTLSAIADGVWVHTTNYLLPGQSPIPVNGLVVVDGDEVTLVDGAWGELATLSLIEAAKEETGKPVTKMVVTHHHADRTQGVDAAERAGIEVFTHPDTPTLAARAGLPVPNTSVAALKDPRSRTRVGKVEIAFPGHGHAPDNLVVYLPEENILYVGCAARGAGSQTLGNTADADLSVWRDSLIWTKATYSEARTVVPGHGKGANLSLIDATVAMIDQALTE</sequence>
<evidence type="ECO:0000256" key="9">
    <source>
        <dbReference type="ARBA" id="ARBA00022764"/>
    </source>
</evidence>
<dbReference type="NCBIfam" id="NF033088">
    <property type="entry name" value="bla_subclass_B1"/>
    <property type="match status" value="1"/>
</dbReference>
<keyword evidence="9" id="KW-0574">Periplasm</keyword>
<comment type="subunit">
    <text evidence="5">Monomer.</text>
</comment>
<keyword evidence="10" id="KW-0378">Hydrolase</keyword>
<evidence type="ECO:0000256" key="11">
    <source>
        <dbReference type="ARBA" id="ARBA00022833"/>
    </source>
</evidence>
<evidence type="ECO:0000313" key="16">
    <source>
        <dbReference type="Proteomes" id="UP001161391"/>
    </source>
</evidence>
<evidence type="ECO:0000256" key="1">
    <source>
        <dbReference type="ARBA" id="ARBA00001526"/>
    </source>
</evidence>
<accession>A0ABQ5V6N3</accession>
<comment type="catalytic activity">
    <reaction evidence="1">
        <text>a beta-lactam + H2O = a substituted beta-amino acid</text>
        <dbReference type="Rhea" id="RHEA:20401"/>
        <dbReference type="ChEBI" id="CHEBI:15377"/>
        <dbReference type="ChEBI" id="CHEBI:35627"/>
        <dbReference type="ChEBI" id="CHEBI:140347"/>
        <dbReference type="EC" id="3.5.2.6"/>
    </reaction>
</comment>
<evidence type="ECO:0000256" key="10">
    <source>
        <dbReference type="ARBA" id="ARBA00022801"/>
    </source>
</evidence>
<evidence type="ECO:0000256" key="7">
    <source>
        <dbReference type="ARBA" id="ARBA00022723"/>
    </source>
</evidence>
<keyword evidence="16" id="KW-1185">Reference proteome</keyword>
<dbReference type="EC" id="3.5.2.6" evidence="6"/>
<evidence type="ECO:0000256" key="6">
    <source>
        <dbReference type="ARBA" id="ARBA00012865"/>
    </source>
</evidence>
<dbReference type="Pfam" id="PF00753">
    <property type="entry name" value="Lactamase_B"/>
    <property type="match status" value="1"/>
</dbReference>
<reference evidence="15" key="2">
    <citation type="submission" date="2023-01" db="EMBL/GenBank/DDBJ databases">
        <title>Draft genome sequence of Algimonas ampicilliniresistens strain NBRC 108219.</title>
        <authorList>
            <person name="Sun Q."/>
            <person name="Mori K."/>
        </authorList>
    </citation>
    <scope>NUCLEOTIDE SEQUENCE</scope>
    <source>
        <strain evidence="15">NBRC 108219</strain>
    </source>
</reference>